<name>A0A150NEZ7_GEOSE</name>
<proteinExistence type="predicted"/>
<dbReference type="EMBL" id="LQYY01000006">
    <property type="protein sequence ID" value="KYD35258.1"/>
    <property type="molecule type" value="Genomic_DNA"/>
</dbReference>
<accession>A0A150NEZ7</accession>
<reference evidence="1 2" key="1">
    <citation type="submission" date="2016-01" db="EMBL/GenBank/DDBJ databases">
        <title>Draft Genome Sequences of Seven Thermophilic Sporeformers Isolated from Foods.</title>
        <authorList>
            <person name="Berendsen E.M."/>
            <person name="Wells-Bennik M.H."/>
            <person name="Krawcyk A.O."/>
            <person name="De Jong A."/>
            <person name="Holsappel S."/>
            <person name="Eijlander R.T."/>
            <person name="Kuipers O.P."/>
        </authorList>
    </citation>
    <scope>NUCLEOTIDE SEQUENCE [LARGE SCALE GENOMIC DNA]</scope>
    <source>
        <strain evidence="1 2">B4114</strain>
    </source>
</reference>
<dbReference type="AlphaFoldDB" id="A0A150NEZ7"/>
<protein>
    <submittedName>
        <fullName evidence="1">Uncharacterized protein</fullName>
    </submittedName>
</protein>
<evidence type="ECO:0000313" key="2">
    <source>
        <dbReference type="Proteomes" id="UP000075517"/>
    </source>
</evidence>
<comment type="caution">
    <text evidence="1">The sequence shown here is derived from an EMBL/GenBank/DDBJ whole genome shotgun (WGS) entry which is preliminary data.</text>
</comment>
<gene>
    <name evidence="1" type="ORF">B4114_2491</name>
</gene>
<evidence type="ECO:0000313" key="1">
    <source>
        <dbReference type="EMBL" id="KYD35258.1"/>
    </source>
</evidence>
<sequence>MAACASFPKMESDITICANSQKGAKPSGDFAPSLCIHAGGALQIVQP</sequence>
<dbReference type="Proteomes" id="UP000075517">
    <property type="component" value="Unassembled WGS sequence"/>
</dbReference>
<organism evidence="1 2">
    <name type="scientific">Geobacillus stearothermophilus</name>
    <name type="common">Bacillus stearothermophilus</name>
    <dbReference type="NCBI Taxonomy" id="1422"/>
    <lineage>
        <taxon>Bacteria</taxon>
        <taxon>Bacillati</taxon>
        <taxon>Bacillota</taxon>
        <taxon>Bacilli</taxon>
        <taxon>Bacillales</taxon>
        <taxon>Anoxybacillaceae</taxon>
        <taxon>Geobacillus</taxon>
    </lineage>
</organism>